<dbReference type="RefSeq" id="WP_143856736.1">
    <property type="nucleotide sequence ID" value="NZ_CP041730.1"/>
</dbReference>
<evidence type="ECO:0000256" key="3">
    <source>
        <dbReference type="ARBA" id="ARBA00022723"/>
    </source>
</evidence>
<reference evidence="8" key="1">
    <citation type="submission" date="2019-07" db="EMBL/GenBank/DDBJ databases">
        <title>Chitinimonas sp. nov., isolated from Ny-Alesund, arctica soil.</title>
        <authorList>
            <person name="Xu Q."/>
            <person name="Peng F."/>
        </authorList>
    </citation>
    <scope>NUCLEOTIDE SEQUENCE [LARGE SCALE GENOMIC DNA]</scope>
    <source>
        <strain evidence="8">R3-44</strain>
    </source>
</reference>
<keyword evidence="8" id="KW-1185">Reference proteome</keyword>
<proteinExistence type="inferred from homology"/>
<dbReference type="KEGG" id="cari:FNU76_05290"/>
<evidence type="ECO:0000256" key="5">
    <source>
        <dbReference type="ARBA" id="ARBA00023002"/>
    </source>
</evidence>
<evidence type="ECO:0000259" key="6">
    <source>
        <dbReference type="Pfam" id="PF02900"/>
    </source>
</evidence>
<evidence type="ECO:0000256" key="2">
    <source>
        <dbReference type="ARBA" id="ARBA00007581"/>
    </source>
</evidence>
<dbReference type="EMBL" id="CP041730">
    <property type="protein sequence ID" value="QDQ25811.1"/>
    <property type="molecule type" value="Genomic_DNA"/>
</dbReference>
<dbReference type="GO" id="GO:0016702">
    <property type="term" value="F:oxidoreductase activity, acting on single donors with incorporation of molecular oxygen, incorporation of two atoms of oxygen"/>
    <property type="evidence" value="ECO:0007669"/>
    <property type="project" value="UniProtKB-ARBA"/>
</dbReference>
<dbReference type="PANTHER" id="PTHR30096">
    <property type="entry name" value="4,5-DOPA DIOXYGENASE EXTRADIOL-LIKE PROTEIN"/>
    <property type="match status" value="1"/>
</dbReference>
<dbReference type="InterPro" id="IPR014436">
    <property type="entry name" value="Extradiol_dOase_DODA"/>
</dbReference>
<gene>
    <name evidence="7" type="ORF">FNU76_05290</name>
</gene>
<evidence type="ECO:0000313" key="7">
    <source>
        <dbReference type="EMBL" id="QDQ25811.1"/>
    </source>
</evidence>
<protein>
    <submittedName>
        <fullName evidence="7">Dioxygenase</fullName>
    </submittedName>
</protein>
<dbReference type="PIRSF" id="PIRSF006157">
    <property type="entry name" value="Doxgns_DODA"/>
    <property type="match status" value="1"/>
</dbReference>
<evidence type="ECO:0000313" key="8">
    <source>
        <dbReference type="Proteomes" id="UP000317550"/>
    </source>
</evidence>
<keyword evidence="3" id="KW-0479">Metal-binding</keyword>
<dbReference type="GO" id="GO:0008198">
    <property type="term" value="F:ferrous iron binding"/>
    <property type="evidence" value="ECO:0007669"/>
    <property type="project" value="InterPro"/>
</dbReference>
<keyword evidence="5" id="KW-0560">Oxidoreductase</keyword>
<evidence type="ECO:0000256" key="4">
    <source>
        <dbReference type="ARBA" id="ARBA00022833"/>
    </source>
</evidence>
<comment type="cofactor">
    <cofactor evidence="1">
        <name>Zn(2+)</name>
        <dbReference type="ChEBI" id="CHEBI:29105"/>
    </cofactor>
</comment>
<dbReference type="CDD" id="cd07363">
    <property type="entry name" value="45_DOPA_Dioxygenase"/>
    <property type="match status" value="1"/>
</dbReference>
<evidence type="ECO:0000256" key="1">
    <source>
        <dbReference type="ARBA" id="ARBA00001947"/>
    </source>
</evidence>
<name>A0A516SCD6_9NEIS</name>
<sequence>MSRLPTLFVSHGSPMLAVNPGRTGAAWHSIATTLPKPRAILVVSAHWLSAEPILGSVGQPDTIHDFGGFPADLFQIQYRPPGEPDLAARAAAMLAAAGFPVSLDAVRGLDHGAWVPLMNMYPAADIPVLQLSIQPRANPGHHFRLGKALAGLRDEGVLLLASGSLTHNLRELSFGAPEGVANAQYVLDFQEWVHERLQADDLDALLDYRQQAPAAARAHPSDEHLLPLFVALGAAGEKRRASRLYSGITEGGLAMDTYAFDQDQVR</sequence>
<keyword evidence="4" id="KW-0862">Zinc</keyword>
<dbReference type="GO" id="GO:0008270">
    <property type="term" value="F:zinc ion binding"/>
    <property type="evidence" value="ECO:0007669"/>
    <property type="project" value="InterPro"/>
</dbReference>
<keyword evidence="7" id="KW-0223">Dioxygenase</keyword>
<comment type="similarity">
    <text evidence="2">Belongs to the DODA-type extradiol aromatic ring-opening dioxygenase family.</text>
</comment>
<dbReference type="Gene3D" id="3.40.830.10">
    <property type="entry name" value="LigB-like"/>
    <property type="match status" value="1"/>
</dbReference>
<dbReference type="AlphaFoldDB" id="A0A516SCD6"/>
<dbReference type="SUPFAM" id="SSF53213">
    <property type="entry name" value="LigB-like"/>
    <property type="match status" value="1"/>
</dbReference>
<dbReference type="Pfam" id="PF02900">
    <property type="entry name" value="LigB"/>
    <property type="match status" value="1"/>
</dbReference>
<accession>A0A516SCD6</accession>
<dbReference type="PANTHER" id="PTHR30096:SF0">
    <property type="entry name" value="4,5-DOPA DIOXYGENASE EXTRADIOL-LIKE PROTEIN"/>
    <property type="match status" value="1"/>
</dbReference>
<feature type="domain" description="Extradiol ring-cleavage dioxygenase class III enzyme subunit B" evidence="6">
    <location>
        <begin position="7"/>
        <end position="249"/>
    </location>
</feature>
<dbReference type="OrthoDB" id="9790889at2"/>
<dbReference type="Proteomes" id="UP000317550">
    <property type="component" value="Chromosome"/>
</dbReference>
<organism evidence="7 8">
    <name type="scientific">Chitinimonas arctica</name>
    <dbReference type="NCBI Taxonomy" id="2594795"/>
    <lineage>
        <taxon>Bacteria</taxon>
        <taxon>Pseudomonadati</taxon>
        <taxon>Pseudomonadota</taxon>
        <taxon>Betaproteobacteria</taxon>
        <taxon>Neisseriales</taxon>
        <taxon>Chitinibacteraceae</taxon>
        <taxon>Chitinimonas</taxon>
    </lineage>
</organism>
<dbReference type="InterPro" id="IPR004183">
    <property type="entry name" value="Xdiol_dOase_suB"/>
</dbReference>